<name>A0ABW4JA32_9LACO</name>
<keyword evidence="2" id="KW-1185">Reference proteome</keyword>
<evidence type="ECO:0000313" key="1">
    <source>
        <dbReference type="EMBL" id="MFD1672904.1"/>
    </source>
</evidence>
<accession>A0ABW4JA32</accession>
<dbReference type="Proteomes" id="UP001597267">
    <property type="component" value="Unassembled WGS sequence"/>
</dbReference>
<dbReference type="RefSeq" id="WP_125712901.1">
    <property type="nucleotide sequence ID" value="NZ_JBHTOP010000026.1"/>
</dbReference>
<evidence type="ECO:0000313" key="2">
    <source>
        <dbReference type="Proteomes" id="UP001597267"/>
    </source>
</evidence>
<reference evidence="2" key="1">
    <citation type="journal article" date="2019" name="Int. J. Syst. Evol. Microbiol.">
        <title>The Global Catalogue of Microorganisms (GCM) 10K type strain sequencing project: providing services to taxonomists for standard genome sequencing and annotation.</title>
        <authorList>
            <consortium name="The Broad Institute Genomics Platform"/>
            <consortium name="The Broad Institute Genome Sequencing Center for Infectious Disease"/>
            <person name="Wu L."/>
            <person name="Ma J."/>
        </authorList>
    </citation>
    <scope>NUCLEOTIDE SEQUENCE [LARGE SCALE GENOMIC DNA]</scope>
    <source>
        <strain evidence="2">CCM 8896</strain>
    </source>
</reference>
<protein>
    <submittedName>
        <fullName evidence="1">DUF3013 family protein</fullName>
    </submittedName>
</protein>
<organism evidence="1 2">
    <name type="scientific">Agrilactobacillus yilanensis</name>
    <dbReference type="NCBI Taxonomy" id="2485997"/>
    <lineage>
        <taxon>Bacteria</taxon>
        <taxon>Bacillati</taxon>
        <taxon>Bacillota</taxon>
        <taxon>Bacilli</taxon>
        <taxon>Lactobacillales</taxon>
        <taxon>Lactobacillaceae</taxon>
        <taxon>Agrilactobacillus</taxon>
    </lineage>
</organism>
<gene>
    <name evidence="1" type="ORF">ACFQ5M_12410</name>
</gene>
<proteinExistence type="predicted"/>
<dbReference type="InterPro" id="IPR021380">
    <property type="entry name" value="DUF3013"/>
</dbReference>
<sequence>MKKQTFDEYLFQGIEKLTFDGEIELNWDQSAFVFELNFTIQAQNTAHTALEWTDQQGSEAVDDTDVVNYEDSVLFYDPNRLNGLDYADDYLTIVPFAGKKGLSKAVLDAFLANLQDTLDDGESDLMDFLDPDSQAETFELTWDKARYDAYLAQQNPTAQQQFLPYPKY</sequence>
<dbReference type="Pfam" id="PF11217">
    <property type="entry name" value="DUF3013"/>
    <property type="match status" value="1"/>
</dbReference>
<dbReference type="Gene3D" id="3.40.50.11250">
    <property type="entry name" value="Protein of unknown function DUF3013"/>
    <property type="match status" value="1"/>
</dbReference>
<dbReference type="EMBL" id="JBHTOP010000026">
    <property type="protein sequence ID" value="MFD1672904.1"/>
    <property type="molecule type" value="Genomic_DNA"/>
</dbReference>
<comment type="caution">
    <text evidence="1">The sequence shown here is derived from an EMBL/GenBank/DDBJ whole genome shotgun (WGS) entry which is preliminary data.</text>
</comment>